<keyword evidence="3" id="KW-1133">Transmembrane helix</keyword>
<dbReference type="CDD" id="cd18186">
    <property type="entry name" value="BTB_POZ_ZBTB_KLHL-like"/>
    <property type="match status" value="1"/>
</dbReference>
<keyword evidence="3" id="KW-0812">Transmembrane</keyword>
<feature type="region of interest" description="Disordered" evidence="2">
    <location>
        <begin position="702"/>
        <end position="740"/>
    </location>
</feature>
<comment type="caution">
    <text evidence="5">The sequence shown here is derived from an EMBL/GenBank/DDBJ whole genome shotgun (WGS) entry which is preliminary data.</text>
</comment>
<dbReference type="Proteomes" id="UP000434957">
    <property type="component" value="Unassembled WGS sequence"/>
</dbReference>
<evidence type="ECO:0000256" key="1">
    <source>
        <dbReference type="PROSITE-ProRule" id="PRU00235"/>
    </source>
</evidence>
<feature type="transmembrane region" description="Helical" evidence="3">
    <location>
        <begin position="985"/>
        <end position="1002"/>
    </location>
</feature>
<dbReference type="SUPFAM" id="SSF54695">
    <property type="entry name" value="POZ domain"/>
    <property type="match status" value="2"/>
</dbReference>
<dbReference type="SMART" id="SM00225">
    <property type="entry name" value="BTB"/>
    <property type="match status" value="2"/>
</dbReference>
<reference evidence="5 6" key="1">
    <citation type="submission" date="2018-08" db="EMBL/GenBank/DDBJ databases">
        <title>Genomic investigation of the strawberry pathogen Phytophthora fragariae indicates pathogenicity is determined by transcriptional variation in three key races.</title>
        <authorList>
            <person name="Adams T.M."/>
            <person name="Armitage A.D."/>
            <person name="Sobczyk M.K."/>
            <person name="Bates H.J."/>
            <person name="Dunwell J.M."/>
            <person name="Nellist C.F."/>
            <person name="Harrison R.J."/>
        </authorList>
    </citation>
    <scope>NUCLEOTIDE SEQUENCE [LARGE SCALE GENOMIC DNA]</scope>
    <source>
        <strain evidence="5 6">SCRP333</strain>
    </source>
</reference>
<feature type="compositionally biased region" description="Basic and acidic residues" evidence="2">
    <location>
        <begin position="325"/>
        <end position="337"/>
    </location>
</feature>
<dbReference type="InterPro" id="IPR011333">
    <property type="entry name" value="SKP1/BTB/POZ_sf"/>
</dbReference>
<keyword evidence="6" id="KW-1185">Reference proteome</keyword>
<dbReference type="InterPro" id="IPR045005">
    <property type="entry name" value="BPM1-6"/>
</dbReference>
<feature type="domain" description="BTB" evidence="4">
    <location>
        <begin position="583"/>
        <end position="665"/>
    </location>
</feature>
<dbReference type="InterPro" id="IPR000408">
    <property type="entry name" value="Reg_chr_condens"/>
</dbReference>
<dbReference type="AlphaFoldDB" id="A0A6A4FWK5"/>
<dbReference type="EMBL" id="QXFT01000102">
    <property type="protein sequence ID" value="KAE9355039.1"/>
    <property type="molecule type" value="Genomic_DNA"/>
</dbReference>
<dbReference type="InterPro" id="IPR009091">
    <property type="entry name" value="RCC1/BLIP-II"/>
</dbReference>
<dbReference type="SUPFAM" id="SSF50985">
    <property type="entry name" value="RCC1/BLIP-II"/>
    <property type="match status" value="1"/>
</dbReference>
<feature type="repeat" description="RCC1" evidence="1">
    <location>
        <begin position="480"/>
        <end position="551"/>
    </location>
</feature>
<evidence type="ECO:0000313" key="5">
    <source>
        <dbReference type="EMBL" id="KAE9355039.1"/>
    </source>
</evidence>
<dbReference type="Gene3D" id="1.25.40.420">
    <property type="match status" value="1"/>
</dbReference>
<protein>
    <recommendedName>
        <fullName evidence="4">BTB domain-containing protein</fullName>
    </recommendedName>
</protein>
<evidence type="ECO:0000256" key="2">
    <source>
        <dbReference type="SAM" id="MobiDB-lite"/>
    </source>
</evidence>
<sequence>MPATDQQAQVEELKTAEMLEEMIKSTHQLDEILQRLCAANSQSPNPGQSKENETLETTERVSEMDVGDEFEDCIGSATTEGVELTAEEYFQTIRRVFQTSVGGKLEISASPVNIGRLLGSLGGGGDLAVRFASCTRDTSFVFAPSSSGGSTVGASPPPEFSVSYSYVLSRLRRQITACDHIVPVERADAAAQLAFLLLEEQQRWLLSAISNHFPYQRESVYWTQGNRVCEVVVQEAEQKNQWGLLVQLNVTSQLRARVSKRTDASAAESPSDNRDPGLSSCTHCIVFLPKNQYLRSPDAEFQASIAVELLLYDPEEQSSGVSESSHSRANADRRSEGGSHVMPVATELSELLTVSQWGTHDESPTMDDKSNSHPEGKQNVGSWFKKIEIETQFPRNRIVQAACSRFHTLFLNDMGLVFASGHTLDGALGLGYEVSGYVAQPTLVDFFFDNLIVVQDIACGGDQLVGAHSAAHAAAISDSGDLYMWGEGRSSADVGGSNTNYLTLSSLPKLVNSGQRFEQGGFADQDIADIGTHSVEHVVCGGGQTIAFSSGSFLARSMTKLYREAIVQAKLGELDQATAITGADLVFVVSGQRLLVHKLLLAQRSPVLRELILDEEQQQRNRLDGAEGDVVNRAEPIELLLPRLRIDVARALVEFIYTDNFSLEVTKPSYYLVNDVLRAARLYRLPGLARLCRERLFSSSPSSLFGTSTDPPVLEEIEEDDERSDTNSEEDGDEEDVSSTNRTLNDDMRFALSDVIWADTVLVAEGRQIPVHRCMLVARSEYFRAVLAFRHSAAHLTDGIHAEKAVVNVEDSYAEIVRVLRFIYYDQVALPNNTTRTTDNNVGSDEDEVENHAEEEASDQLLEDLVAADKYGLERMKRLCEHAIYVTVANSLEVLAVAELVHAAHLKQVAMRFVQTHLADVTARREEFQRFQEDFPQLLEELYASLRDASRDEFLLREWHKEVGTSLAAQRQDQELEWSKTSKASFPWVPLSLAVAFGTMYLSMMHSQEHEYSAVPATNLVAIAAIGGAIVMGYL</sequence>
<evidence type="ECO:0000259" key="4">
    <source>
        <dbReference type="PROSITE" id="PS50097"/>
    </source>
</evidence>
<evidence type="ECO:0000256" key="3">
    <source>
        <dbReference type="SAM" id="Phobius"/>
    </source>
</evidence>
<accession>A0A6A4FWK5</accession>
<dbReference type="GO" id="GO:0016567">
    <property type="term" value="P:protein ubiquitination"/>
    <property type="evidence" value="ECO:0007669"/>
    <property type="project" value="InterPro"/>
</dbReference>
<evidence type="ECO:0000313" key="6">
    <source>
        <dbReference type="Proteomes" id="UP000434957"/>
    </source>
</evidence>
<feature type="repeat" description="RCC1" evidence="1">
    <location>
        <begin position="415"/>
        <end position="470"/>
    </location>
</feature>
<feature type="region of interest" description="Disordered" evidence="2">
    <location>
        <begin position="359"/>
        <end position="378"/>
    </location>
</feature>
<name>A0A6A4FWK5_9STRA</name>
<dbReference type="Pfam" id="PF00651">
    <property type="entry name" value="BTB"/>
    <property type="match status" value="2"/>
</dbReference>
<dbReference type="InterPro" id="IPR000210">
    <property type="entry name" value="BTB/POZ_dom"/>
</dbReference>
<proteinExistence type="predicted"/>
<feature type="compositionally biased region" description="Basic and acidic residues" evidence="2">
    <location>
        <begin position="359"/>
        <end position="376"/>
    </location>
</feature>
<feature type="transmembrane region" description="Helical" evidence="3">
    <location>
        <begin position="1014"/>
        <end position="1034"/>
    </location>
</feature>
<feature type="compositionally biased region" description="Acidic residues" evidence="2">
    <location>
        <begin position="713"/>
        <end position="737"/>
    </location>
</feature>
<feature type="compositionally biased region" description="Polar residues" evidence="2">
    <location>
        <begin position="40"/>
        <end position="49"/>
    </location>
</feature>
<feature type="domain" description="BTB" evidence="4">
    <location>
        <begin position="758"/>
        <end position="832"/>
    </location>
</feature>
<dbReference type="Gene3D" id="2.130.10.30">
    <property type="entry name" value="Regulator of chromosome condensation 1/beta-lactamase-inhibitor protein II"/>
    <property type="match status" value="1"/>
</dbReference>
<gene>
    <name evidence="5" type="ORF">PR003_g3048</name>
</gene>
<dbReference type="PROSITE" id="PS50012">
    <property type="entry name" value="RCC1_3"/>
    <property type="match status" value="2"/>
</dbReference>
<organism evidence="5 6">
    <name type="scientific">Phytophthora rubi</name>
    <dbReference type="NCBI Taxonomy" id="129364"/>
    <lineage>
        <taxon>Eukaryota</taxon>
        <taxon>Sar</taxon>
        <taxon>Stramenopiles</taxon>
        <taxon>Oomycota</taxon>
        <taxon>Peronosporomycetes</taxon>
        <taxon>Peronosporales</taxon>
        <taxon>Peronosporaceae</taxon>
        <taxon>Phytophthora</taxon>
    </lineage>
</organism>
<dbReference type="PANTHER" id="PTHR26379">
    <property type="entry name" value="BTB/POZ AND MATH DOMAIN-CONTAINING PROTEIN 1"/>
    <property type="match status" value="1"/>
</dbReference>
<dbReference type="PROSITE" id="PS50097">
    <property type="entry name" value="BTB"/>
    <property type="match status" value="2"/>
</dbReference>
<feature type="region of interest" description="Disordered" evidence="2">
    <location>
        <begin position="834"/>
        <end position="857"/>
    </location>
</feature>
<feature type="compositionally biased region" description="Polar residues" evidence="2">
    <location>
        <begin position="834"/>
        <end position="843"/>
    </location>
</feature>
<feature type="compositionally biased region" description="Basic and acidic residues" evidence="2">
    <location>
        <begin position="50"/>
        <end position="60"/>
    </location>
</feature>
<dbReference type="Gene3D" id="3.30.710.10">
    <property type="entry name" value="Potassium Channel Kv1.1, Chain A"/>
    <property type="match status" value="2"/>
</dbReference>
<keyword evidence="3" id="KW-0472">Membrane</keyword>
<feature type="region of interest" description="Disordered" evidence="2">
    <location>
        <begin position="40"/>
        <end position="60"/>
    </location>
</feature>
<feature type="region of interest" description="Disordered" evidence="2">
    <location>
        <begin position="317"/>
        <end position="339"/>
    </location>
</feature>
<dbReference type="PANTHER" id="PTHR26379:SF187">
    <property type="entry name" value="OS07G0655300 PROTEIN"/>
    <property type="match status" value="1"/>
</dbReference>